<evidence type="ECO:0000313" key="3">
    <source>
        <dbReference type="Proteomes" id="UP001303373"/>
    </source>
</evidence>
<dbReference type="GO" id="GO:0070681">
    <property type="term" value="P:glutaminyl-tRNAGln biosynthesis via transamidation"/>
    <property type="evidence" value="ECO:0007669"/>
    <property type="project" value="TreeGrafter"/>
</dbReference>
<dbReference type="PANTHER" id="PTHR15004">
    <property type="entry name" value="GLUTAMYL-TRNA(GLN) AMIDOTRANSFERASE SUBUNIT C, MITOCHONDRIAL"/>
    <property type="match status" value="1"/>
</dbReference>
<evidence type="ECO:0000259" key="1">
    <source>
        <dbReference type="Pfam" id="PF20978"/>
    </source>
</evidence>
<dbReference type="GO" id="GO:0006450">
    <property type="term" value="P:regulation of translational fidelity"/>
    <property type="evidence" value="ECO:0007669"/>
    <property type="project" value="InterPro"/>
</dbReference>
<feature type="domain" description="Glutamyl-tRNA amidotransferase complex subunit Gta3" evidence="1">
    <location>
        <begin position="70"/>
        <end position="126"/>
    </location>
</feature>
<dbReference type="Pfam" id="PF20978">
    <property type="entry name" value="Gta3"/>
    <property type="match status" value="1"/>
</dbReference>
<organism evidence="2 3">
    <name type="scientific">Acrodontium crateriforme</name>
    <dbReference type="NCBI Taxonomy" id="150365"/>
    <lineage>
        <taxon>Eukaryota</taxon>
        <taxon>Fungi</taxon>
        <taxon>Dikarya</taxon>
        <taxon>Ascomycota</taxon>
        <taxon>Pezizomycotina</taxon>
        <taxon>Dothideomycetes</taxon>
        <taxon>Dothideomycetidae</taxon>
        <taxon>Mycosphaerellales</taxon>
        <taxon>Teratosphaeriaceae</taxon>
        <taxon>Acrodontium</taxon>
    </lineage>
</organism>
<accession>A0AAQ3M9Z3</accession>
<keyword evidence="3" id="KW-1185">Reference proteome</keyword>
<dbReference type="GO" id="GO:0032543">
    <property type="term" value="P:mitochondrial translation"/>
    <property type="evidence" value="ECO:0007669"/>
    <property type="project" value="TreeGrafter"/>
</dbReference>
<sequence length="201" mass="22551">MNRLVLTPRVVQVAALNPIRKTLSTAVWQHALNVPEDKQAQSKEGQVDVKKALEKPTWSVSSLLPPKDQKNTPKVSSKQLHHLLRLSALPPPKTDEEESKLLSTLSSHLHFVQEIQKVDTSGVEPLRSLRDETIAGQKDAELGLDALSEALEQEEIRGKHHKRIRRRKDFVENEKLDWDPLAAAGKKVGRYFVIEGGKEGT</sequence>
<dbReference type="EMBL" id="CP138591">
    <property type="protein sequence ID" value="WPH04000.1"/>
    <property type="molecule type" value="Genomic_DNA"/>
</dbReference>
<dbReference type="Proteomes" id="UP001303373">
    <property type="component" value="Chromosome 12"/>
</dbReference>
<dbReference type="PANTHER" id="PTHR15004:SF0">
    <property type="entry name" value="GLUTAMYL-TRNA(GLN) AMIDOTRANSFERASE SUBUNIT C, MITOCHONDRIAL"/>
    <property type="match status" value="1"/>
</dbReference>
<dbReference type="InterPro" id="IPR036113">
    <property type="entry name" value="Asp/Glu-ADT_sf_sub_c"/>
</dbReference>
<dbReference type="InterPro" id="IPR049545">
    <property type="entry name" value="Gta3_dom"/>
</dbReference>
<dbReference type="InterPro" id="IPR003837">
    <property type="entry name" value="GatC"/>
</dbReference>
<proteinExistence type="predicted"/>
<dbReference type="GO" id="GO:0030956">
    <property type="term" value="C:glutamyl-tRNA(Gln) amidotransferase complex"/>
    <property type="evidence" value="ECO:0007669"/>
    <property type="project" value="TreeGrafter"/>
</dbReference>
<protein>
    <recommendedName>
        <fullName evidence="1">Glutamyl-tRNA amidotransferase complex subunit Gta3 domain-containing protein</fullName>
    </recommendedName>
</protein>
<evidence type="ECO:0000313" key="2">
    <source>
        <dbReference type="EMBL" id="WPH04000.1"/>
    </source>
</evidence>
<name>A0AAQ3M9Z3_9PEZI</name>
<reference evidence="2 3" key="1">
    <citation type="submission" date="2023-11" db="EMBL/GenBank/DDBJ databases">
        <title>An acidophilic fungus is an integral part of prey digestion in a carnivorous sundew plant.</title>
        <authorList>
            <person name="Tsai I.J."/>
        </authorList>
    </citation>
    <scope>NUCLEOTIDE SEQUENCE [LARGE SCALE GENOMIC DNA]</scope>
    <source>
        <strain evidence="2">169a</strain>
    </source>
</reference>
<dbReference type="AlphaFoldDB" id="A0AAQ3M9Z3"/>
<dbReference type="SUPFAM" id="SSF141000">
    <property type="entry name" value="Glu-tRNAGln amidotransferase C subunit"/>
    <property type="match status" value="1"/>
</dbReference>
<gene>
    <name evidence="2" type="ORF">R9X50_00688400</name>
</gene>
<dbReference type="GO" id="GO:0005739">
    <property type="term" value="C:mitochondrion"/>
    <property type="evidence" value="ECO:0007669"/>
    <property type="project" value="TreeGrafter"/>
</dbReference>